<dbReference type="EMBL" id="AFXZ01000025">
    <property type="protein sequence ID" value="EGV43506.1"/>
    <property type="molecule type" value="Genomic_DNA"/>
</dbReference>
<evidence type="ECO:0000313" key="2">
    <source>
        <dbReference type="EMBL" id="EGV43506.1"/>
    </source>
</evidence>
<gene>
    <name evidence="2" type="ORF">BZARG_1396</name>
</gene>
<dbReference type="OrthoDB" id="3173919at2"/>
<keyword evidence="1" id="KW-1133">Transmembrane helix</keyword>
<name>G2EDP5_9FLAO</name>
<accession>G2EDP5</accession>
<dbReference type="eggNOG" id="COG5658">
    <property type="taxonomic scope" value="Bacteria"/>
</dbReference>
<feature type="transmembrane region" description="Helical" evidence="1">
    <location>
        <begin position="6"/>
        <end position="28"/>
    </location>
</feature>
<dbReference type="RefSeq" id="WP_008637133.1">
    <property type="nucleotide sequence ID" value="NZ_AFXZ01000025.1"/>
</dbReference>
<dbReference type="STRING" id="1046627.BZARG_1396"/>
<protein>
    <submittedName>
        <fullName evidence="2">SdpI family protein</fullName>
    </submittedName>
</protein>
<keyword evidence="1" id="KW-0472">Membrane</keyword>
<evidence type="ECO:0000256" key="1">
    <source>
        <dbReference type="SAM" id="Phobius"/>
    </source>
</evidence>
<comment type="caution">
    <text evidence="2">The sequence shown here is derived from an EMBL/GenBank/DDBJ whole genome shotgun (WGS) entry which is preliminary data.</text>
</comment>
<keyword evidence="1" id="KW-0812">Transmembrane</keyword>
<dbReference type="InterPro" id="IPR025962">
    <property type="entry name" value="SdpI/YhfL"/>
</dbReference>
<dbReference type="AlphaFoldDB" id="G2EDP5"/>
<reference evidence="2 3" key="1">
    <citation type="journal article" date="2008" name="Int. J. Syst. Evol. Microbiol.">
        <title>Bizionia argentinensis sp. nov., isolated from surface marine water in Antarctica.</title>
        <authorList>
            <person name="Bercovich A."/>
            <person name="Vazquez S.C."/>
            <person name="Yankilevich P."/>
            <person name="Coria S.H."/>
            <person name="Foti M."/>
            <person name="Hernandez E."/>
            <person name="Vidal A."/>
            <person name="Ruberto L."/>
            <person name="Melo C."/>
            <person name="Marenssi S."/>
            <person name="Criscuolo M."/>
            <person name="Memoli M."/>
            <person name="Arguelles M."/>
            <person name="Mac Cormack W.P."/>
        </authorList>
    </citation>
    <scope>NUCLEOTIDE SEQUENCE [LARGE SCALE GENOMIC DNA]</scope>
    <source>
        <strain evidence="2 3">JUB59</strain>
    </source>
</reference>
<organism evidence="2 3">
    <name type="scientific">Bizionia argentinensis JUB59</name>
    <dbReference type="NCBI Taxonomy" id="1046627"/>
    <lineage>
        <taxon>Bacteria</taxon>
        <taxon>Pseudomonadati</taxon>
        <taxon>Bacteroidota</taxon>
        <taxon>Flavobacteriia</taxon>
        <taxon>Flavobacteriales</taxon>
        <taxon>Flavobacteriaceae</taxon>
        <taxon>Bizionia</taxon>
    </lineage>
</organism>
<evidence type="ECO:0000313" key="3">
    <source>
        <dbReference type="Proteomes" id="UP000003730"/>
    </source>
</evidence>
<feature type="transmembrane region" description="Helical" evidence="1">
    <location>
        <begin position="85"/>
        <end position="105"/>
    </location>
</feature>
<proteinExistence type="predicted"/>
<keyword evidence="3" id="KW-1185">Reference proteome</keyword>
<sequence length="116" mass="12920">MPTENPIFFIPVSTGLIFIVVGLVMLIFPPDKINSLYGYRTKNSMKTKETWGFAQKYSSKEMMKLGALLSMTGLLGFIYQPSENTATIIGSGLIILVVIVLIIRVEAAIKRKFKSE</sequence>
<dbReference type="Proteomes" id="UP000003730">
    <property type="component" value="Unassembled WGS sequence"/>
</dbReference>
<dbReference type="Pfam" id="PF13630">
    <property type="entry name" value="SdpI"/>
    <property type="match status" value="1"/>
</dbReference>